<dbReference type="HOGENOM" id="CLU_1609462_0_0_5"/>
<name>Q98LE9_RHILO</name>
<evidence type="ECO:0000313" key="3">
    <source>
        <dbReference type="Proteomes" id="UP000000552"/>
    </source>
</evidence>
<evidence type="ECO:0000256" key="1">
    <source>
        <dbReference type="SAM" id="MobiDB-lite"/>
    </source>
</evidence>
<dbReference type="KEGG" id="mlo:mlr1050"/>
<sequence length="165" mass="17991">MAFPPLIAIYASDDRAWAEYPSPVELRYQHTMESRRRVEKAKHCEGLEPGHAQGGSVRQLPAICSTASSSPASSKSAWPRPDNKPNRQESDSRLAGTRRLMPSAPSRTSIRPRDPTDQLSSNLPPPSTVTDTVILRLAETPSFNCSHSVQRGSPSARQAMVSTGL</sequence>
<dbReference type="AlphaFoldDB" id="Q98LE9"/>
<feature type="compositionally biased region" description="Basic and acidic residues" evidence="1">
    <location>
        <begin position="81"/>
        <end position="92"/>
    </location>
</feature>
<feature type="compositionally biased region" description="Basic and acidic residues" evidence="1">
    <location>
        <begin position="34"/>
        <end position="48"/>
    </location>
</feature>
<evidence type="ECO:0000313" key="2">
    <source>
        <dbReference type="EMBL" id="BAB48514.1"/>
    </source>
</evidence>
<dbReference type="EMBL" id="BA000012">
    <property type="protein sequence ID" value="BAB48514.1"/>
    <property type="molecule type" value="Genomic_DNA"/>
</dbReference>
<feature type="region of interest" description="Disordered" evidence="1">
    <location>
        <begin position="34"/>
        <end position="130"/>
    </location>
</feature>
<feature type="region of interest" description="Disordered" evidence="1">
    <location>
        <begin position="145"/>
        <end position="165"/>
    </location>
</feature>
<protein>
    <submittedName>
        <fullName evidence="2">Mlr1050 protein</fullName>
    </submittedName>
</protein>
<proteinExistence type="predicted"/>
<reference evidence="2 3" key="1">
    <citation type="journal article" date="2000" name="DNA Res.">
        <title>Complete genome structure of the nitrogen-fixing symbiotic bacterium Mesorhizobium loti.</title>
        <authorList>
            <person name="Kaneko T."/>
            <person name="Nakamura Y."/>
            <person name="Sato S."/>
            <person name="Asamizu E."/>
            <person name="Kato T."/>
            <person name="Sasamoto S."/>
            <person name="Watanabe A."/>
            <person name="Idesawa K."/>
            <person name="Ishikawa A."/>
            <person name="Kawashima K."/>
            <person name="Kimura T."/>
            <person name="Kishida Y."/>
            <person name="Kiyokawa C."/>
            <person name="Kohara M."/>
            <person name="Matsumoto M."/>
            <person name="Matsuno A."/>
            <person name="Mochizuki Y."/>
            <person name="Nakayama S."/>
            <person name="Nakazaki N."/>
            <person name="Shimpo S."/>
            <person name="Sugimoto M."/>
            <person name="Takeuchi C."/>
            <person name="Yamada M."/>
            <person name="Tabata S."/>
        </authorList>
    </citation>
    <scope>NUCLEOTIDE SEQUENCE [LARGE SCALE GENOMIC DNA]</scope>
    <source>
        <strain evidence="3">LMG 29417 / CECT 9101 / MAFF 303099</strain>
    </source>
</reference>
<gene>
    <name evidence="2" type="ordered locus">mlr1050</name>
</gene>
<feature type="compositionally biased region" description="Low complexity" evidence="1">
    <location>
        <begin position="61"/>
        <end position="80"/>
    </location>
</feature>
<organism evidence="2 3">
    <name type="scientific">Mesorhizobium japonicum (strain LMG 29417 / CECT 9101 / MAFF 303099)</name>
    <name type="common">Mesorhizobium loti (strain MAFF 303099)</name>
    <dbReference type="NCBI Taxonomy" id="266835"/>
    <lineage>
        <taxon>Bacteria</taxon>
        <taxon>Pseudomonadati</taxon>
        <taxon>Pseudomonadota</taxon>
        <taxon>Alphaproteobacteria</taxon>
        <taxon>Hyphomicrobiales</taxon>
        <taxon>Phyllobacteriaceae</taxon>
        <taxon>Mesorhizobium</taxon>
    </lineage>
</organism>
<dbReference type="Proteomes" id="UP000000552">
    <property type="component" value="Chromosome"/>
</dbReference>
<accession>Q98LE9</accession>